<name>W9RFA3_9ROSA</name>
<dbReference type="AlphaFoldDB" id="W9RFA3"/>
<dbReference type="PROSITE" id="PS00228">
    <property type="entry name" value="TUBULIN_B_AUTOREG"/>
    <property type="match status" value="1"/>
</dbReference>
<sequence>MREIPHIQGGQCGNQIGAKFWGVVCAEHGIDSTGQYNSSESLSTITRRVAGGSSHAPPDNFVCQSCAGNKWAKGQYTEGDELIDSVLDVARKEAENCEHSSHKHAIVFINGDPYYVAKASIDVWAPRVADD</sequence>
<keyword evidence="5" id="KW-1185">Reference proteome</keyword>
<dbReference type="InterPro" id="IPR013838">
    <property type="entry name" value="Beta-tubulin_BS"/>
</dbReference>
<dbReference type="SUPFAM" id="SSF52490">
    <property type="entry name" value="Tubulin nucleotide-binding domain-like"/>
    <property type="match status" value="1"/>
</dbReference>
<evidence type="ECO:0000313" key="5">
    <source>
        <dbReference type="Proteomes" id="UP000030645"/>
    </source>
</evidence>
<proteinExistence type="predicted"/>
<organism evidence="4 5">
    <name type="scientific">Morus notabilis</name>
    <dbReference type="NCBI Taxonomy" id="981085"/>
    <lineage>
        <taxon>Eukaryota</taxon>
        <taxon>Viridiplantae</taxon>
        <taxon>Streptophyta</taxon>
        <taxon>Embryophyta</taxon>
        <taxon>Tracheophyta</taxon>
        <taxon>Spermatophyta</taxon>
        <taxon>Magnoliopsida</taxon>
        <taxon>eudicotyledons</taxon>
        <taxon>Gunneridae</taxon>
        <taxon>Pentapetalae</taxon>
        <taxon>rosids</taxon>
        <taxon>fabids</taxon>
        <taxon>Rosales</taxon>
        <taxon>Moraceae</taxon>
        <taxon>Moreae</taxon>
        <taxon>Morus</taxon>
    </lineage>
</organism>
<dbReference type="Gene3D" id="3.40.50.1440">
    <property type="entry name" value="Tubulin/FtsZ, GTPase domain"/>
    <property type="match status" value="1"/>
</dbReference>
<dbReference type="PANTHER" id="PTHR36527:SF3">
    <property type="entry name" value="OS01G0282866 PROTEIN"/>
    <property type="match status" value="1"/>
</dbReference>
<protein>
    <submittedName>
        <fullName evidence="4">Tubulin beta-4 chain</fullName>
    </submittedName>
</protein>
<dbReference type="GO" id="GO:0005856">
    <property type="term" value="C:cytoskeleton"/>
    <property type="evidence" value="ECO:0007669"/>
    <property type="project" value="UniProtKB-SubCell"/>
</dbReference>
<dbReference type="Proteomes" id="UP000030645">
    <property type="component" value="Unassembled WGS sequence"/>
</dbReference>
<evidence type="ECO:0000259" key="3">
    <source>
        <dbReference type="Pfam" id="PF00091"/>
    </source>
</evidence>
<dbReference type="eggNOG" id="KOG1375">
    <property type="taxonomic scope" value="Eukaryota"/>
</dbReference>
<keyword evidence="2" id="KW-0206">Cytoskeleton</keyword>
<reference evidence="5" key="1">
    <citation type="submission" date="2013-01" db="EMBL/GenBank/DDBJ databases">
        <title>Draft Genome Sequence of a Mulberry Tree, Morus notabilis C.K. Schneid.</title>
        <authorList>
            <person name="He N."/>
            <person name="Zhao S."/>
        </authorList>
    </citation>
    <scope>NUCLEOTIDE SEQUENCE</scope>
</reference>
<evidence type="ECO:0000256" key="1">
    <source>
        <dbReference type="ARBA" id="ARBA00004245"/>
    </source>
</evidence>
<dbReference type="GO" id="GO:0005525">
    <property type="term" value="F:GTP binding"/>
    <property type="evidence" value="ECO:0007669"/>
    <property type="project" value="InterPro"/>
</dbReference>
<accession>W9RFA3</accession>
<comment type="subcellular location">
    <subcellularLocation>
        <location evidence="1">Cytoplasm</location>
        <location evidence="1">Cytoskeleton</location>
    </subcellularLocation>
</comment>
<gene>
    <name evidence="4" type="ORF">L484_022397</name>
</gene>
<dbReference type="Pfam" id="PF00091">
    <property type="entry name" value="Tubulin"/>
    <property type="match status" value="1"/>
</dbReference>
<dbReference type="InterPro" id="IPR036525">
    <property type="entry name" value="Tubulin/FtsZ_GTPase_sf"/>
</dbReference>
<evidence type="ECO:0000256" key="2">
    <source>
        <dbReference type="ARBA" id="ARBA00023212"/>
    </source>
</evidence>
<evidence type="ECO:0000313" key="4">
    <source>
        <dbReference type="EMBL" id="EXB53741.1"/>
    </source>
</evidence>
<dbReference type="PANTHER" id="PTHR36527">
    <property type="entry name" value="OS01G0282866 PROTEIN"/>
    <property type="match status" value="1"/>
</dbReference>
<keyword evidence="2" id="KW-0963">Cytoplasm</keyword>
<dbReference type="InterPro" id="IPR003008">
    <property type="entry name" value="Tubulin_FtsZ_GTPase"/>
</dbReference>
<dbReference type="EMBL" id="KE344110">
    <property type="protein sequence ID" value="EXB53741.1"/>
    <property type="molecule type" value="Genomic_DNA"/>
</dbReference>
<feature type="domain" description="Tubulin/FtsZ GTPase" evidence="3">
    <location>
        <begin position="3"/>
        <end position="99"/>
    </location>
</feature>
<dbReference type="STRING" id="981085.W9RFA3"/>